<name>A0A8D8WUW2_9HEMI</name>
<organism evidence="1">
    <name type="scientific">Cacopsylla melanoneura</name>
    <dbReference type="NCBI Taxonomy" id="428564"/>
    <lineage>
        <taxon>Eukaryota</taxon>
        <taxon>Metazoa</taxon>
        <taxon>Ecdysozoa</taxon>
        <taxon>Arthropoda</taxon>
        <taxon>Hexapoda</taxon>
        <taxon>Insecta</taxon>
        <taxon>Pterygota</taxon>
        <taxon>Neoptera</taxon>
        <taxon>Paraneoptera</taxon>
        <taxon>Hemiptera</taxon>
        <taxon>Sternorrhyncha</taxon>
        <taxon>Psylloidea</taxon>
        <taxon>Psyllidae</taxon>
        <taxon>Psyllinae</taxon>
        <taxon>Cacopsylla</taxon>
    </lineage>
</organism>
<reference evidence="1" key="1">
    <citation type="submission" date="2021-05" db="EMBL/GenBank/DDBJ databases">
        <authorList>
            <person name="Alioto T."/>
            <person name="Alioto T."/>
            <person name="Gomez Garrido J."/>
        </authorList>
    </citation>
    <scope>NUCLEOTIDE SEQUENCE</scope>
</reference>
<dbReference type="EMBL" id="HBUF01225598">
    <property type="protein sequence ID" value="CAG6671253.1"/>
    <property type="molecule type" value="Transcribed_RNA"/>
</dbReference>
<protein>
    <recommendedName>
        <fullName evidence="2">Retrotransposon gag domain-containing protein</fullName>
    </recommendedName>
</protein>
<sequence length="131" mass="15165">MTTTSLGQVSVLNQSSDARAWLQQFEVYCTLNDIPAAKKVLLFISYLGTEPYKILRELCLPSAPNEKTFAQLKTILTDFVAPAPNFLMQRYHFRDRRQQPEESLQEYVKELKKLSEFCMFSLNSNGDLHLR</sequence>
<dbReference type="PANTHER" id="PTHR33198:SF19">
    <property type="entry name" value="CCHC-TYPE DOMAIN-CONTAINING PROTEIN"/>
    <property type="match status" value="1"/>
</dbReference>
<dbReference type="EMBL" id="HBUF01225599">
    <property type="protein sequence ID" value="CAG6671254.1"/>
    <property type="molecule type" value="Transcribed_RNA"/>
</dbReference>
<dbReference type="AlphaFoldDB" id="A0A8D8WUW2"/>
<evidence type="ECO:0008006" key="2">
    <source>
        <dbReference type="Google" id="ProtNLM"/>
    </source>
</evidence>
<evidence type="ECO:0000313" key="1">
    <source>
        <dbReference type="EMBL" id="CAG6671254.1"/>
    </source>
</evidence>
<accession>A0A8D8WUW2</accession>
<proteinExistence type="predicted"/>
<dbReference type="PANTHER" id="PTHR33198">
    <property type="entry name" value="ANK_REP_REGION DOMAIN-CONTAINING PROTEIN-RELATED"/>
    <property type="match status" value="1"/>
</dbReference>